<feature type="domain" description="General secretion pathway GspH" evidence="12">
    <location>
        <begin position="56"/>
        <end position="157"/>
    </location>
</feature>
<keyword evidence="6 11" id="KW-0812">Transmembrane</keyword>
<comment type="subcellular location">
    <subcellularLocation>
        <location evidence="1">Cell inner membrane</location>
        <topology evidence="1">Single-pass membrane protein</topology>
    </subcellularLocation>
</comment>
<evidence type="ECO:0000256" key="10">
    <source>
        <dbReference type="ARBA" id="ARBA00030775"/>
    </source>
</evidence>
<sequence length="180" mass="18347">MGEVDLLPDGCASRRGGFTLVELMVTLAVLAVLAVLAAIAMPSFTSLINSNRLSAASDDILSALQFARSEAIKRNAPVSVCGSSDGATCGSASTWQSWLVVTGSADSVLQSYKARSPLRVTGPVTRINYGANGTLKTSSALSVIACIATNRPAENQRAVAPTSATRVAVSSVNGSGVCPS</sequence>
<evidence type="ECO:0000256" key="7">
    <source>
        <dbReference type="ARBA" id="ARBA00022989"/>
    </source>
</evidence>
<dbReference type="RefSeq" id="WP_068819844.1">
    <property type="nucleotide sequence ID" value="NZ_CXOK01000014.1"/>
</dbReference>
<dbReference type="GO" id="GO:0005886">
    <property type="term" value="C:plasma membrane"/>
    <property type="evidence" value="ECO:0007669"/>
    <property type="project" value="UniProtKB-SubCell"/>
</dbReference>
<name>A0A0K2ZJ43_9XANT</name>
<comment type="similarity">
    <text evidence="9">Belongs to the GSP H family.</text>
</comment>
<dbReference type="PROSITE" id="PS00409">
    <property type="entry name" value="PROKAR_NTER_METHYL"/>
    <property type="match status" value="1"/>
</dbReference>
<evidence type="ECO:0000256" key="5">
    <source>
        <dbReference type="ARBA" id="ARBA00022519"/>
    </source>
</evidence>
<dbReference type="InterPro" id="IPR022346">
    <property type="entry name" value="T2SS_GspH"/>
</dbReference>
<keyword evidence="5" id="KW-0997">Cell inner membrane</keyword>
<protein>
    <recommendedName>
        <fullName evidence="2">Type II secretion system protein H</fullName>
    </recommendedName>
    <alternativeName>
        <fullName evidence="10">General secretion pathway protein H</fullName>
    </alternativeName>
</protein>
<evidence type="ECO:0000259" key="12">
    <source>
        <dbReference type="Pfam" id="PF12019"/>
    </source>
</evidence>
<evidence type="ECO:0000256" key="4">
    <source>
        <dbReference type="ARBA" id="ARBA00022481"/>
    </source>
</evidence>
<dbReference type="SUPFAM" id="SSF54523">
    <property type="entry name" value="Pili subunits"/>
    <property type="match status" value="1"/>
</dbReference>
<keyword evidence="8 11" id="KW-0472">Membrane</keyword>
<dbReference type="InterPro" id="IPR012902">
    <property type="entry name" value="N_methyl_site"/>
</dbReference>
<reference evidence="13 14" key="1">
    <citation type="submission" date="2015-07" db="EMBL/GenBank/DDBJ databases">
        <authorList>
            <person name="Noorani M."/>
        </authorList>
    </citation>
    <scope>NUCLEOTIDE SEQUENCE [LARGE SCALE GENOMIC DNA]</scope>
    <source>
        <strain evidence="13">LMG728</strain>
    </source>
</reference>
<dbReference type="InterPro" id="IPR045584">
    <property type="entry name" value="Pilin-like"/>
</dbReference>
<dbReference type="Gene3D" id="3.55.40.10">
    <property type="entry name" value="minor pseudopilin epsh domain"/>
    <property type="match status" value="1"/>
</dbReference>
<dbReference type="NCBIfam" id="TIGR02532">
    <property type="entry name" value="IV_pilin_GFxxxE"/>
    <property type="match status" value="1"/>
</dbReference>
<proteinExistence type="inferred from homology"/>
<evidence type="ECO:0000256" key="9">
    <source>
        <dbReference type="ARBA" id="ARBA00025772"/>
    </source>
</evidence>
<organism evidence="13 14">
    <name type="scientific">Xanthomonas graminis pv. poae</name>
    <dbReference type="NCBI Taxonomy" id="227946"/>
    <lineage>
        <taxon>Bacteria</taxon>
        <taxon>Pseudomonadati</taxon>
        <taxon>Pseudomonadota</taxon>
        <taxon>Gammaproteobacteria</taxon>
        <taxon>Lysobacterales</taxon>
        <taxon>Lysobacteraceae</taxon>
        <taxon>Xanthomonas</taxon>
        <taxon>Xanthomonas translucens group</taxon>
        <taxon>Xanthomonas graminis</taxon>
    </lineage>
</organism>
<evidence type="ECO:0000256" key="6">
    <source>
        <dbReference type="ARBA" id="ARBA00022692"/>
    </source>
</evidence>
<dbReference type="EMBL" id="CXOK01000014">
    <property type="protein sequence ID" value="CTP84274.1"/>
    <property type="molecule type" value="Genomic_DNA"/>
</dbReference>
<keyword evidence="3" id="KW-1003">Cell membrane</keyword>
<dbReference type="Proteomes" id="UP000041247">
    <property type="component" value="Unassembled WGS sequence"/>
</dbReference>
<evidence type="ECO:0000256" key="11">
    <source>
        <dbReference type="SAM" id="Phobius"/>
    </source>
</evidence>
<evidence type="ECO:0000256" key="8">
    <source>
        <dbReference type="ARBA" id="ARBA00023136"/>
    </source>
</evidence>
<keyword evidence="7 11" id="KW-1133">Transmembrane helix</keyword>
<keyword evidence="4" id="KW-0488">Methylation</keyword>
<dbReference type="Pfam" id="PF12019">
    <property type="entry name" value="GspH"/>
    <property type="match status" value="1"/>
</dbReference>
<gene>
    <name evidence="13" type="ORF">XTPLMG728_0499</name>
</gene>
<dbReference type="Pfam" id="PF07963">
    <property type="entry name" value="N_methyl"/>
    <property type="match status" value="1"/>
</dbReference>
<dbReference type="GO" id="GO:0015628">
    <property type="term" value="P:protein secretion by the type II secretion system"/>
    <property type="evidence" value="ECO:0007669"/>
    <property type="project" value="InterPro"/>
</dbReference>
<feature type="transmembrane region" description="Helical" evidence="11">
    <location>
        <begin position="23"/>
        <end position="44"/>
    </location>
</feature>
<dbReference type="AlphaFoldDB" id="A0A0K2ZJ43"/>
<accession>A0A0K2ZJ43</accession>
<evidence type="ECO:0000256" key="3">
    <source>
        <dbReference type="ARBA" id="ARBA00022475"/>
    </source>
</evidence>
<evidence type="ECO:0000256" key="2">
    <source>
        <dbReference type="ARBA" id="ARBA00021549"/>
    </source>
</evidence>
<evidence type="ECO:0000256" key="1">
    <source>
        <dbReference type="ARBA" id="ARBA00004377"/>
    </source>
</evidence>
<dbReference type="GO" id="GO:0015627">
    <property type="term" value="C:type II protein secretion system complex"/>
    <property type="evidence" value="ECO:0007669"/>
    <property type="project" value="InterPro"/>
</dbReference>
<evidence type="ECO:0000313" key="13">
    <source>
        <dbReference type="EMBL" id="CTP84274.1"/>
    </source>
</evidence>
<evidence type="ECO:0000313" key="14">
    <source>
        <dbReference type="Proteomes" id="UP000041247"/>
    </source>
</evidence>